<dbReference type="Proteomes" id="UP001558613">
    <property type="component" value="Unassembled WGS sequence"/>
</dbReference>
<proteinExistence type="predicted"/>
<sequence>MEDLAMKSRCRTYCRIEAVFLLKKYFPEVLVPGDVFEPLYIYQLLEEILLVLMFRDKAQSLGLCHTLHPVANHLTHTLYTLLSECKGMGGFNNSWGAFQIEFALEELFFETIQPPFHTLLGQSRD</sequence>
<keyword evidence="2" id="KW-1185">Reference proteome</keyword>
<evidence type="ECO:0000313" key="2">
    <source>
        <dbReference type="Proteomes" id="UP001558613"/>
    </source>
</evidence>
<protein>
    <submittedName>
        <fullName evidence="1">Uncharacterized protein</fullName>
    </submittedName>
</protein>
<gene>
    <name evidence="1" type="ORF">QQF64_012934</name>
</gene>
<accession>A0ABR3LPN4</accession>
<dbReference type="EMBL" id="JAYMGO010000019">
    <property type="protein sequence ID" value="KAL1254873.1"/>
    <property type="molecule type" value="Genomic_DNA"/>
</dbReference>
<comment type="caution">
    <text evidence="1">The sequence shown here is derived from an EMBL/GenBank/DDBJ whole genome shotgun (WGS) entry which is preliminary data.</text>
</comment>
<reference evidence="1 2" key="1">
    <citation type="submission" date="2023-09" db="EMBL/GenBank/DDBJ databases">
        <authorList>
            <person name="Wang M."/>
        </authorList>
    </citation>
    <scope>NUCLEOTIDE SEQUENCE [LARGE SCALE GENOMIC DNA]</scope>
    <source>
        <strain evidence="1">GT-2023</strain>
        <tissue evidence="1">Liver</tissue>
    </source>
</reference>
<name>A0ABR3LPN4_9TELE</name>
<organism evidence="1 2">
    <name type="scientific">Cirrhinus molitorella</name>
    <name type="common">mud carp</name>
    <dbReference type="NCBI Taxonomy" id="172907"/>
    <lineage>
        <taxon>Eukaryota</taxon>
        <taxon>Metazoa</taxon>
        <taxon>Chordata</taxon>
        <taxon>Craniata</taxon>
        <taxon>Vertebrata</taxon>
        <taxon>Euteleostomi</taxon>
        <taxon>Actinopterygii</taxon>
        <taxon>Neopterygii</taxon>
        <taxon>Teleostei</taxon>
        <taxon>Ostariophysi</taxon>
        <taxon>Cypriniformes</taxon>
        <taxon>Cyprinidae</taxon>
        <taxon>Labeoninae</taxon>
        <taxon>Labeonini</taxon>
        <taxon>Cirrhinus</taxon>
    </lineage>
</organism>
<evidence type="ECO:0000313" key="1">
    <source>
        <dbReference type="EMBL" id="KAL1254873.1"/>
    </source>
</evidence>